<name>B4NAV4_DROWI</name>
<dbReference type="AlphaFoldDB" id="B4NAV4"/>
<dbReference type="HOGENOM" id="CLU_083434_0_0_1"/>
<keyword evidence="2" id="KW-1185">Reference proteome</keyword>
<accession>B4NAV4</accession>
<dbReference type="KEGG" id="dwi:6647359"/>
<dbReference type="OMA" id="MMIERFI"/>
<evidence type="ECO:0000313" key="2">
    <source>
        <dbReference type="Proteomes" id="UP000007798"/>
    </source>
</evidence>
<dbReference type="EMBL" id="CH964232">
    <property type="protein sequence ID" value="EDW80918.1"/>
    <property type="molecule type" value="Genomic_DNA"/>
</dbReference>
<dbReference type="PhylomeDB" id="B4NAV4"/>
<sequence>MAEISLNISQISMSSQLSNEEDAKCFCDSYTYDDLKEFLADSSLKKLLLPYVHEITLAKPLFTRFIQALSCDLTLSVDQLCDLYILSIIMMTYQEEDQLIMLERLKLVEVIGNLTDHLDLEDIIFIAFSIYEKFVISIDRIEKVIALLASMPAIIRASALAADIAVSLLLIILAKYTKTPRGLEMGQKQLENGFNMIQLIDWQHLDVSGRHAEMFMVIKSFGLIINCRRMREACPDRVGNEIREYFLKISKSIDHSSTYGMMVERYIAYCVIRGVCTSNTTPTDLV</sequence>
<organism evidence="1 2">
    <name type="scientific">Drosophila willistoni</name>
    <name type="common">Fruit fly</name>
    <dbReference type="NCBI Taxonomy" id="7260"/>
    <lineage>
        <taxon>Eukaryota</taxon>
        <taxon>Metazoa</taxon>
        <taxon>Ecdysozoa</taxon>
        <taxon>Arthropoda</taxon>
        <taxon>Hexapoda</taxon>
        <taxon>Insecta</taxon>
        <taxon>Pterygota</taxon>
        <taxon>Neoptera</taxon>
        <taxon>Endopterygota</taxon>
        <taxon>Diptera</taxon>
        <taxon>Brachycera</taxon>
        <taxon>Muscomorpha</taxon>
        <taxon>Ephydroidea</taxon>
        <taxon>Drosophilidae</taxon>
        <taxon>Drosophila</taxon>
        <taxon>Sophophora</taxon>
    </lineage>
</organism>
<protein>
    <submittedName>
        <fullName evidence="1">Uncharacterized protein</fullName>
    </submittedName>
</protein>
<dbReference type="InParanoid" id="B4NAV4"/>
<gene>
    <name evidence="1" type="primary">Dwil\GK11784</name>
    <name evidence="1" type="ORF">Dwil_GK11784</name>
</gene>
<reference evidence="1 2" key="1">
    <citation type="journal article" date="2007" name="Nature">
        <title>Evolution of genes and genomes on the Drosophila phylogeny.</title>
        <authorList>
            <consortium name="Drosophila 12 Genomes Consortium"/>
            <person name="Clark A.G."/>
            <person name="Eisen M.B."/>
            <person name="Smith D.R."/>
            <person name="Bergman C.M."/>
            <person name="Oliver B."/>
            <person name="Markow T.A."/>
            <person name="Kaufman T.C."/>
            <person name="Kellis M."/>
            <person name="Gelbart W."/>
            <person name="Iyer V.N."/>
            <person name="Pollard D.A."/>
            <person name="Sackton T.B."/>
            <person name="Larracuente A.M."/>
            <person name="Singh N.D."/>
            <person name="Abad J.P."/>
            <person name="Abt D.N."/>
            <person name="Adryan B."/>
            <person name="Aguade M."/>
            <person name="Akashi H."/>
            <person name="Anderson W.W."/>
            <person name="Aquadro C.F."/>
            <person name="Ardell D.H."/>
            <person name="Arguello R."/>
            <person name="Artieri C.G."/>
            <person name="Barbash D.A."/>
            <person name="Barker D."/>
            <person name="Barsanti P."/>
            <person name="Batterham P."/>
            <person name="Batzoglou S."/>
            <person name="Begun D."/>
            <person name="Bhutkar A."/>
            <person name="Blanco E."/>
            <person name="Bosak S.A."/>
            <person name="Bradley R.K."/>
            <person name="Brand A.D."/>
            <person name="Brent M.R."/>
            <person name="Brooks A.N."/>
            <person name="Brown R.H."/>
            <person name="Butlin R.K."/>
            <person name="Caggese C."/>
            <person name="Calvi B.R."/>
            <person name="Bernardo de Carvalho A."/>
            <person name="Caspi A."/>
            <person name="Castrezana S."/>
            <person name="Celniker S.E."/>
            <person name="Chang J.L."/>
            <person name="Chapple C."/>
            <person name="Chatterji S."/>
            <person name="Chinwalla A."/>
            <person name="Civetta A."/>
            <person name="Clifton S.W."/>
            <person name="Comeron J.M."/>
            <person name="Costello J.C."/>
            <person name="Coyne J.A."/>
            <person name="Daub J."/>
            <person name="David R.G."/>
            <person name="Delcher A.L."/>
            <person name="Delehaunty K."/>
            <person name="Do C.B."/>
            <person name="Ebling H."/>
            <person name="Edwards K."/>
            <person name="Eickbush T."/>
            <person name="Evans J.D."/>
            <person name="Filipski A."/>
            <person name="Findeiss S."/>
            <person name="Freyhult E."/>
            <person name="Fulton L."/>
            <person name="Fulton R."/>
            <person name="Garcia A.C."/>
            <person name="Gardiner A."/>
            <person name="Garfield D.A."/>
            <person name="Garvin B.E."/>
            <person name="Gibson G."/>
            <person name="Gilbert D."/>
            <person name="Gnerre S."/>
            <person name="Godfrey J."/>
            <person name="Good R."/>
            <person name="Gotea V."/>
            <person name="Gravely B."/>
            <person name="Greenberg A.J."/>
            <person name="Griffiths-Jones S."/>
            <person name="Gross S."/>
            <person name="Guigo R."/>
            <person name="Gustafson E.A."/>
            <person name="Haerty W."/>
            <person name="Hahn M.W."/>
            <person name="Halligan D.L."/>
            <person name="Halpern A.L."/>
            <person name="Halter G.M."/>
            <person name="Han M.V."/>
            <person name="Heger A."/>
            <person name="Hillier L."/>
            <person name="Hinrichs A.S."/>
            <person name="Holmes I."/>
            <person name="Hoskins R.A."/>
            <person name="Hubisz M.J."/>
            <person name="Hultmark D."/>
            <person name="Huntley M.A."/>
            <person name="Jaffe D.B."/>
            <person name="Jagadeeshan S."/>
            <person name="Jeck W.R."/>
            <person name="Johnson J."/>
            <person name="Jones C.D."/>
            <person name="Jordan W.C."/>
            <person name="Karpen G.H."/>
            <person name="Kataoka E."/>
            <person name="Keightley P.D."/>
            <person name="Kheradpour P."/>
            <person name="Kirkness E.F."/>
            <person name="Koerich L.B."/>
            <person name="Kristiansen K."/>
            <person name="Kudrna D."/>
            <person name="Kulathinal R.J."/>
            <person name="Kumar S."/>
            <person name="Kwok R."/>
            <person name="Lander E."/>
            <person name="Langley C.H."/>
            <person name="Lapoint R."/>
            <person name="Lazzaro B.P."/>
            <person name="Lee S.J."/>
            <person name="Levesque L."/>
            <person name="Li R."/>
            <person name="Lin C.F."/>
            <person name="Lin M.F."/>
            <person name="Lindblad-Toh K."/>
            <person name="Llopart A."/>
            <person name="Long M."/>
            <person name="Low L."/>
            <person name="Lozovsky E."/>
            <person name="Lu J."/>
            <person name="Luo M."/>
            <person name="Machado C.A."/>
            <person name="Makalowski W."/>
            <person name="Marzo M."/>
            <person name="Matsuda M."/>
            <person name="Matzkin L."/>
            <person name="McAllister B."/>
            <person name="McBride C.S."/>
            <person name="McKernan B."/>
            <person name="McKernan K."/>
            <person name="Mendez-Lago M."/>
            <person name="Minx P."/>
            <person name="Mollenhauer M.U."/>
            <person name="Montooth K."/>
            <person name="Mount S.M."/>
            <person name="Mu X."/>
            <person name="Myers E."/>
            <person name="Negre B."/>
            <person name="Newfeld S."/>
            <person name="Nielsen R."/>
            <person name="Noor M.A."/>
            <person name="O'Grady P."/>
            <person name="Pachter L."/>
            <person name="Papaceit M."/>
            <person name="Parisi M.J."/>
            <person name="Parisi M."/>
            <person name="Parts L."/>
            <person name="Pedersen J.S."/>
            <person name="Pesole G."/>
            <person name="Phillippy A.M."/>
            <person name="Ponting C.P."/>
            <person name="Pop M."/>
            <person name="Porcelli D."/>
            <person name="Powell J.R."/>
            <person name="Prohaska S."/>
            <person name="Pruitt K."/>
            <person name="Puig M."/>
            <person name="Quesneville H."/>
            <person name="Ram K.R."/>
            <person name="Rand D."/>
            <person name="Rasmussen M.D."/>
            <person name="Reed L.K."/>
            <person name="Reenan R."/>
            <person name="Reily A."/>
            <person name="Remington K.A."/>
            <person name="Rieger T.T."/>
            <person name="Ritchie M.G."/>
            <person name="Robin C."/>
            <person name="Rogers Y.H."/>
            <person name="Rohde C."/>
            <person name="Rozas J."/>
            <person name="Rubenfield M.J."/>
            <person name="Ruiz A."/>
            <person name="Russo S."/>
            <person name="Salzberg S.L."/>
            <person name="Sanchez-Gracia A."/>
            <person name="Saranga D.J."/>
            <person name="Sato H."/>
            <person name="Schaeffer S.W."/>
            <person name="Schatz M.C."/>
            <person name="Schlenke T."/>
            <person name="Schwartz R."/>
            <person name="Segarra C."/>
            <person name="Singh R.S."/>
            <person name="Sirot L."/>
            <person name="Sirota M."/>
            <person name="Sisneros N.B."/>
            <person name="Smith C.D."/>
            <person name="Smith T.F."/>
            <person name="Spieth J."/>
            <person name="Stage D.E."/>
            <person name="Stark A."/>
            <person name="Stephan W."/>
            <person name="Strausberg R.L."/>
            <person name="Strempel S."/>
            <person name="Sturgill D."/>
            <person name="Sutton G."/>
            <person name="Sutton G.G."/>
            <person name="Tao W."/>
            <person name="Teichmann S."/>
            <person name="Tobari Y.N."/>
            <person name="Tomimura Y."/>
            <person name="Tsolas J.M."/>
            <person name="Valente V.L."/>
            <person name="Venter E."/>
            <person name="Venter J.C."/>
            <person name="Vicario S."/>
            <person name="Vieira F.G."/>
            <person name="Vilella A.J."/>
            <person name="Villasante A."/>
            <person name="Walenz B."/>
            <person name="Wang J."/>
            <person name="Wasserman M."/>
            <person name="Watts T."/>
            <person name="Wilson D."/>
            <person name="Wilson R.K."/>
            <person name="Wing R.A."/>
            <person name="Wolfner M.F."/>
            <person name="Wong A."/>
            <person name="Wong G.K."/>
            <person name="Wu C.I."/>
            <person name="Wu G."/>
            <person name="Yamamoto D."/>
            <person name="Yang H.P."/>
            <person name="Yang S.P."/>
            <person name="Yorke J.A."/>
            <person name="Yoshida K."/>
            <person name="Zdobnov E."/>
            <person name="Zhang P."/>
            <person name="Zhang Y."/>
            <person name="Zimin A.V."/>
            <person name="Baldwin J."/>
            <person name="Abdouelleil A."/>
            <person name="Abdulkadir J."/>
            <person name="Abebe A."/>
            <person name="Abera B."/>
            <person name="Abreu J."/>
            <person name="Acer S.C."/>
            <person name="Aftuck L."/>
            <person name="Alexander A."/>
            <person name="An P."/>
            <person name="Anderson E."/>
            <person name="Anderson S."/>
            <person name="Arachi H."/>
            <person name="Azer M."/>
            <person name="Bachantsang P."/>
            <person name="Barry A."/>
            <person name="Bayul T."/>
            <person name="Berlin A."/>
            <person name="Bessette D."/>
            <person name="Bloom T."/>
            <person name="Blye J."/>
            <person name="Boguslavskiy L."/>
            <person name="Bonnet C."/>
            <person name="Boukhgalter B."/>
            <person name="Bourzgui I."/>
            <person name="Brown A."/>
            <person name="Cahill P."/>
            <person name="Channer S."/>
            <person name="Cheshatsang Y."/>
            <person name="Chuda L."/>
            <person name="Citroen M."/>
            <person name="Collymore A."/>
            <person name="Cooke P."/>
            <person name="Costello M."/>
            <person name="D'Aco K."/>
            <person name="Daza R."/>
            <person name="De Haan G."/>
            <person name="DeGray S."/>
            <person name="DeMaso C."/>
            <person name="Dhargay N."/>
            <person name="Dooley K."/>
            <person name="Dooley E."/>
            <person name="Doricent M."/>
            <person name="Dorje P."/>
            <person name="Dorjee K."/>
            <person name="Dupes A."/>
            <person name="Elong R."/>
            <person name="Falk J."/>
            <person name="Farina A."/>
            <person name="Faro S."/>
            <person name="Ferguson D."/>
            <person name="Fisher S."/>
            <person name="Foley C.D."/>
            <person name="Franke A."/>
            <person name="Friedrich D."/>
            <person name="Gadbois L."/>
            <person name="Gearin G."/>
            <person name="Gearin C.R."/>
            <person name="Giannoukos G."/>
            <person name="Goode T."/>
            <person name="Graham J."/>
            <person name="Grandbois E."/>
            <person name="Grewal S."/>
            <person name="Gyaltsen K."/>
            <person name="Hafez N."/>
            <person name="Hagos B."/>
            <person name="Hall J."/>
            <person name="Henson C."/>
            <person name="Hollinger A."/>
            <person name="Honan T."/>
            <person name="Huard M.D."/>
            <person name="Hughes L."/>
            <person name="Hurhula B."/>
            <person name="Husby M.E."/>
            <person name="Kamat A."/>
            <person name="Kanga B."/>
            <person name="Kashin S."/>
            <person name="Khazanovich D."/>
            <person name="Kisner P."/>
            <person name="Lance K."/>
            <person name="Lara M."/>
            <person name="Lee W."/>
            <person name="Lennon N."/>
            <person name="Letendre F."/>
            <person name="LeVine R."/>
            <person name="Lipovsky A."/>
            <person name="Liu X."/>
            <person name="Liu J."/>
            <person name="Liu S."/>
            <person name="Lokyitsang T."/>
            <person name="Lokyitsang Y."/>
            <person name="Lubonja R."/>
            <person name="Lui A."/>
            <person name="MacDonald P."/>
            <person name="Magnisalis V."/>
            <person name="Maru K."/>
            <person name="Matthews C."/>
            <person name="McCusker W."/>
            <person name="McDonough S."/>
            <person name="Mehta T."/>
            <person name="Meldrim J."/>
            <person name="Meneus L."/>
            <person name="Mihai O."/>
            <person name="Mihalev A."/>
            <person name="Mihova T."/>
            <person name="Mittelman R."/>
            <person name="Mlenga V."/>
            <person name="Montmayeur A."/>
            <person name="Mulrain L."/>
            <person name="Navidi A."/>
            <person name="Naylor J."/>
            <person name="Negash T."/>
            <person name="Nguyen T."/>
            <person name="Nguyen N."/>
            <person name="Nicol R."/>
            <person name="Norbu C."/>
            <person name="Norbu N."/>
            <person name="Novod N."/>
            <person name="O'Neill B."/>
            <person name="Osman S."/>
            <person name="Markiewicz E."/>
            <person name="Oyono O.L."/>
            <person name="Patti C."/>
            <person name="Phunkhang P."/>
            <person name="Pierre F."/>
            <person name="Priest M."/>
            <person name="Raghuraman S."/>
            <person name="Rege F."/>
            <person name="Reyes R."/>
            <person name="Rise C."/>
            <person name="Rogov P."/>
            <person name="Ross K."/>
            <person name="Ryan E."/>
            <person name="Settipalli S."/>
            <person name="Shea T."/>
            <person name="Sherpa N."/>
            <person name="Shi L."/>
            <person name="Shih D."/>
            <person name="Sparrow T."/>
            <person name="Spaulding J."/>
            <person name="Stalker J."/>
            <person name="Stange-Thomann N."/>
            <person name="Stavropoulos S."/>
            <person name="Stone C."/>
            <person name="Strader C."/>
            <person name="Tesfaye S."/>
            <person name="Thomson T."/>
            <person name="Thoulutsang Y."/>
            <person name="Thoulutsang D."/>
            <person name="Topham K."/>
            <person name="Topping I."/>
            <person name="Tsamla T."/>
            <person name="Vassiliev H."/>
            <person name="Vo A."/>
            <person name="Wangchuk T."/>
            <person name="Wangdi T."/>
            <person name="Weiand M."/>
            <person name="Wilkinson J."/>
            <person name="Wilson A."/>
            <person name="Yadav S."/>
            <person name="Young G."/>
            <person name="Yu Q."/>
            <person name="Zembek L."/>
            <person name="Zhong D."/>
            <person name="Zimmer A."/>
            <person name="Zwirko Z."/>
            <person name="Jaffe D.B."/>
            <person name="Alvarez P."/>
            <person name="Brockman W."/>
            <person name="Butler J."/>
            <person name="Chin C."/>
            <person name="Gnerre S."/>
            <person name="Grabherr M."/>
            <person name="Kleber M."/>
            <person name="Mauceli E."/>
            <person name="MacCallum I."/>
        </authorList>
    </citation>
    <scope>NUCLEOTIDE SEQUENCE [LARGE SCALE GENOMIC DNA]</scope>
    <source>
        <strain evidence="2">Tucson 14030-0811.24</strain>
    </source>
</reference>
<dbReference type="Proteomes" id="UP000007798">
    <property type="component" value="Unassembled WGS sequence"/>
</dbReference>
<dbReference type="FunCoup" id="B4NAV4">
    <property type="interactions" value="14"/>
</dbReference>
<dbReference type="eggNOG" id="KOG3123">
    <property type="taxonomic scope" value="Eukaryota"/>
</dbReference>
<dbReference type="OrthoDB" id="7851789at2759"/>
<dbReference type="STRING" id="7260.B4NAV4"/>
<proteinExistence type="predicted"/>
<evidence type="ECO:0000313" key="1">
    <source>
        <dbReference type="EMBL" id="EDW80918.1"/>
    </source>
</evidence>